<organism evidence="1 2">
    <name type="scientific">Caldovatus aquaticus</name>
    <dbReference type="NCBI Taxonomy" id="2865671"/>
    <lineage>
        <taxon>Bacteria</taxon>
        <taxon>Pseudomonadati</taxon>
        <taxon>Pseudomonadota</taxon>
        <taxon>Alphaproteobacteria</taxon>
        <taxon>Acetobacterales</taxon>
        <taxon>Roseomonadaceae</taxon>
        <taxon>Caldovatus</taxon>
    </lineage>
</organism>
<dbReference type="EMBL" id="JAHZUY010000002">
    <property type="protein sequence ID" value="MBW8268126.1"/>
    <property type="molecule type" value="Genomic_DNA"/>
</dbReference>
<dbReference type="Gene3D" id="3.40.50.1820">
    <property type="entry name" value="alpha/beta hydrolase"/>
    <property type="match status" value="1"/>
</dbReference>
<keyword evidence="2" id="KW-1185">Reference proteome</keyword>
<proteinExistence type="predicted"/>
<reference evidence="1 2" key="1">
    <citation type="submission" date="2021-08" db="EMBL/GenBank/DDBJ databases">
        <title>Caldovatus sediminis gen. nov., sp. nov., a moderately thermophilic bacterium isolated from a hot spring.</title>
        <authorList>
            <person name="Hu C.-J."/>
            <person name="Li W.-J."/>
            <person name="Xian W.-D."/>
        </authorList>
    </citation>
    <scope>NUCLEOTIDE SEQUENCE [LARGE SCALE GENOMIC DNA]</scope>
    <source>
        <strain evidence="1 2">SYSU G05006</strain>
    </source>
</reference>
<dbReference type="InterPro" id="IPR029058">
    <property type="entry name" value="AB_hydrolase_fold"/>
</dbReference>
<dbReference type="RefSeq" id="WP_220115630.1">
    <property type="nucleotide sequence ID" value="NZ_JAHZUY010000002.1"/>
</dbReference>
<protein>
    <recommendedName>
        <fullName evidence="3">Fungal lipase-like domain-containing protein</fullName>
    </recommendedName>
</protein>
<dbReference type="Proteomes" id="UP001519924">
    <property type="component" value="Unassembled WGS sequence"/>
</dbReference>
<dbReference type="SUPFAM" id="SSF53474">
    <property type="entry name" value="alpha/beta-Hydrolases"/>
    <property type="match status" value="1"/>
</dbReference>
<name>A0ABS7EXN9_9PROT</name>
<evidence type="ECO:0000313" key="2">
    <source>
        <dbReference type="Proteomes" id="UP001519924"/>
    </source>
</evidence>
<evidence type="ECO:0008006" key="3">
    <source>
        <dbReference type="Google" id="ProtNLM"/>
    </source>
</evidence>
<accession>A0ABS7EXN9</accession>
<comment type="caution">
    <text evidence="1">The sequence shown here is derived from an EMBL/GenBank/DDBJ whole genome shotgun (WGS) entry which is preliminary data.</text>
</comment>
<evidence type="ECO:0000313" key="1">
    <source>
        <dbReference type="EMBL" id="MBW8268126.1"/>
    </source>
</evidence>
<gene>
    <name evidence="1" type="ORF">K1J50_01355</name>
</gene>
<sequence length="250" mass="25186">MPPPSPTFLDFAALCEAVYDASVSTVAGFTRFNDTRRWSGFQGAIYRKPTGKGLLHVVAFAGTQLDKGDAADVLADVGFGGSLVGTLAGSVGPALGPLGGPGLLASLLSAAGQALLSQQCASAEELLDIASATAGPNDRILLTGHSLGGGIAQIVAARRGVPAVAISAPAVTAVEGVAAAWTRSKAPIACLQVRNDPINQTVHLGGWLGRCFLLPSPRTGLAAHSIAGTRAELSPQGPFSTLGARDPFAP</sequence>